<sequence>MIQGGRGRSRPRPGPCRPLVYRFVTCETVVLATSGQHTSRMNLQEERGTADAVEARWRRMPLTWRLVRDRAESKTLSQGVLALLAAASAEPRLRRLYPFTKQWTLWFSSRTSPPFNVDVPAAEPLPDGRFRVRGPRAEVLGETDTAEAAIALVVARLPAEGQP</sequence>
<protein>
    <submittedName>
        <fullName evidence="1">Uncharacterized protein</fullName>
    </submittedName>
</protein>
<organism evidence="1 2">
    <name type="scientific">Streptomyces cirratus</name>
    <dbReference type="NCBI Taxonomy" id="68187"/>
    <lineage>
        <taxon>Bacteria</taxon>
        <taxon>Bacillati</taxon>
        <taxon>Actinomycetota</taxon>
        <taxon>Actinomycetes</taxon>
        <taxon>Kitasatosporales</taxon>
        <taxon>Streptomycetaceae</taxon>
        <taxon>Streptomyces</taxon>
    </lineage>
</organism>
<reference evidence="2" key="1">
    <citation type="journal article" date="2019" name="Int. J. Syst. Evol. Microbiol.">
        <title>The Global Catalogue of Microorganisms (GCM) 10K type strain sequencing project: providing services to taxonomists for standard genome sequencing and annotation.</title>
        <authorList>
            <consortium name="The Broad Institute Genomics Platform"/>
            <consortium name="The Broad Institute Genome Sequencing Center for Infectious Disease"/>
            <person name="Wu L."/>
            <person name="Ma J."/>
        </authorList>
    </citation>
    <scope>NUCLEOTIDE SEQUENCE [LARGE SCALE GENOMIC DNA]</scope>
    <source>
        <strain evidence="2">JCM 4738</strain>
    </source>
</reference>
<evidence type="ECO:0000313" key="2">
    <source>
        <dbReference type="Proteomes" id="UP000642673"/>
    </source>
</evidence>
<comment type="caution">
    <text evidence="1">The sequence shown here is derived from an EMBL/GenBank/DDBJ whole genome shotgun (WGS) entry which is preliminary data.</text>
</comment>
<name>A0ABQ3EGJ9_9ACTN</name>
<accession>A0ABQ3EGJ9</accession>
<gene>
    <name evidence="1" type="ORF">GCM10010347_05020</name>
</gene>
<evidence type="ECO:0000313" key="1">
    <source>
        <dbReference type="EMBL" id="GHB38560.1"/>
    </source>
</evidence>
<dbReference type="Pfam" id="PF19692">
    <property type="entry name" value="DUF6193"/>
    <property type="match status" value="1"/>
</dbReference>
<dbReference type="InterPro" id="IPR045682">
    <property type="entry name" value="DUF6193"/>
</dbReference>
<dbReference type="Proteomes" id="UP000642673">
    <property type="component" value="Unassembled WGS sequence"/>
</dbReference>
<proteinExistence type="predicted"/>
<keyword evidence="2" id="KW-1185">Reference proteome</keyword>
<dbReference type="EMBL" id="BMVP01000001">
    <property type="protein sequence ID" value="GHB38560.1"/>
    <property type="molecule type" value="Genomic_DNA"/>
</dbReference>